<feature type="transmembrane region" description="Helical" evidence="7">
    <location>
        <begin position="7"/>
        <end position="28"/>
    </location>
</feature>
<feature type="transmembrane region" description="Helical" evidence="7">
    <location>
        <begin position="519"/>
        <end position="544"/>
    </location>
</feature>
<protein>
    <recommendedName>
        <fullName evidence="7">Phosphate transporter</fullName>
    </recommendedName>
</protein>
<evidence type="ECO:0000256" key="6">
    <source>
        <dbReference type="ARBA" id="ARBA00023136"/>
    </source>
</evidence>
<sequence length="557" mass="60850">MAAAHPELLWIVITSGFICAVMAMSIGANDVANAFSTSVGSGSLKLRGAVSIACVFEIVGAILLGGSVTDSIRTKVLNFEAFRDDPTVLAMGMMCSSAGATIWLVIATWFGIPVSTTHSIIGALAGFGVASGRVDSIRWMKLFYIILSWLVVPLIAVIVSCAMYILLQETILKRKRPFLIMWYGMWFLLSISSIPLVVFLSFENPLMRADVSEGGTYDYQQWFKASTGNKVLTVFVVHITTVVILSTFSYICSYMRLKAGWTFLENQPKEVESLSAKNNHSKSILLPQRAQSMEFKVGSANLEVTNLSNTSSSPHSAVDRLLQSAIDTEKGQVPLETIKESENHKTEVVFSAMQIIGAATVIISHSANDTANAVAPFATVLLLYLKGLTDDPVPTPWYVLLGGGLSMSLGLSLFGYKVIKNVGLNLARVTPSRGYTIDSTAGSLVLVLSQIGIPLSSTHCAVSSIMGVGLVGNLTSQEYDQEVRIMELKPPPKYFWQRIPIFRRITTQYVNMRLYRKIFITWITTMFFSGIMSSMIFVVTNFIVKVIKNDTPTAAAS</sequence>
<keyword evidence="6 7" id="KW-0472">Membrane</keyword>
<dbReference type="GO" id="GO:0016020">
    <property type="term" value="C:membrane"/>
    <property type="evidence" value="ECO:0007669"/>
    <property type="project" value="UniProtKB-SubCell"/>
</dbReference>
<organism evidence="8 9">
    <name type="scientific">Babesia gibsoni</name>
    <dbReference type="NCBI Taxonomy" id="33632"/>
    <lineage>
        <taxon>Eukaryota</taxon>
        <taxon>Sar</taxon>
        <taxon>Alveolata</taxon>
        <taxon>Apicomplexa</taxon>
        <taxon>Aconoidasida</taxon>
        <taxon>Piroplasmida</taxon>
        <taxon>Babesiidae</taxon>
        <taxon>Babesia</taxon>
    </lineage>
</organism>
<dbReference type="GO" id="GO:0035435">
    <property type="term" value="P:phosphate ion transmembrane transport"/>
    <property type="evidence" value="ECO:0007669"/>
    <property type="project" value="TreeGrafter"/>
</dbReference>
<gene>
    <name evidence="8" type="ORF">BgAZ_205410</name>
</gene>
<feature type="transmembrane region" description="Helical" evidence="7">
    <location>
        <begin position="88"/>
        <end position="112"/>
    </location>
</feature>
<feature type="transmembrane region" description="Helical" evidence="7">
    <location>
        <begin position="231"/>
        <end position="252"/>
    </location>
</feature>
<evidence type="ECO:0000256" key="1">
    <source>
        <dbReference type="ARBA" id="ARBA00004141"/>
    </source>
</evidence>
<keyword evidence="4 7" id="KW-0812">Transmembrane</keyword>
<comment type="function">
    <text evidence="7">Sodium-phosphate symporter.</text>
</comment>
<reference evidence="8" key="1">
    <citation type="submission" date="2023-08" db="EMBL/GenBank/DDBJ databases">
        <title>Draft sequence of the Babesia gibsoni genome.</title>
        <authorList>
            <person name="Yamagishi J.Y."/>
            <person name="Xuan X.X."/>
        </authorList>
    </citation>
    <scope>NUCLEOTIDE SEQUENCE</scope>
    <source>
        <strain evidence="8">Azabu</strain>
    </source>
</reference>
<dbReference type="InterPro" id="IPR001204">
    <property type="entry name" value="Phos_transporter"/>
</dbReference>
<keyword evidence="2 7" id="KW-0813">Transport</keyword>
<keyword evidence="3 7" id="KW-0592">Phosphate transport</keyword>
<comment type="subcellular location">
    <subcellularLocation>
        <location evidence="1 7">Membrane</location>
        <topology evidence="1 7">Multi-pass membrane protein</topology>
    </subcellularLocation>
</comment>
<evidence type="ECO:0000256" key="3">
    <source>
        <dbReference type="ARBA" id="ARBA00022592"/>
    </source>
</evidence>
<feature type="transmembrane region" description="Helical" evidence="7">
    <location>
        <begin position="397"/>
        <end position="419"/>
    </location>
</feature>
<keyword evidence="5 7" id="KW-1133">Transmembrane helix</keyword>
<dbReference type="PANTHER" id="PTHR11101:SF80">
    <property type="entry name" value="PHOSPHATE TRANSPORTER"/>
    <property type="match status" value="1"/>
</dbReference>
<keyword evidence="9" id="KW-1185">Reference proteome</keyword>
<evidence type="ECO:0000313" key="8">
    <source>
        <dbReference type="EMBL" id="KAK1443665.1"/>
    </source>
</evidence>
<evidence type="ECO:0000256" key="5">
    <source>
        <dbReference type="ARBA" id="ARBA00022989"/>
    </source>
</evidence>
<dbReference type="Proteomes" id="UP001230268">
    <property type="component" value="Unassembled WGS sequence"/>
</dbReference>
<dbReference type="PANTHER" id="PTHR11101">
    <property type="entry name" value="PHOSPHATE TRANSPORTER"/>
    <property type="match status" value="1"/>
</dbReference>
<dbReference type="AlphaFoldDB" id="A0AAD8LT53"/>
<evidence type="ECO:0000256" key="4">
    <source>
        <dbReference type="ARBA" id="ARBA00022692"/>
    </source>
</evidence>
<dbReference type="GO" id="GO:0005315">
    <property type="term" value="F:phosphate transmembrane transporter activity"/>
    <property type="evidence" value="ECO:0007669"/>
    <property type="project" value="InterPro"/>
</dbReference>
<evidence type="ECO:0000256" key="7">
    <source>
        <dbReference type="RuleBase" id="RU363058"/>
    </source>
</evidence>
<feature type="transmembrane region" description="Helical" evidence="7">
    <location>
        <begin position="48"/>
        <end position="68"/>
    </location>
</feature>
<feature type="transmembrane region" description="Helical" evidence="7">
    <location>
        <begin position="142"/>
        <end position="167"/>
    </location>
</feature>
<name>A0AAD8LT53_BABGI</name>
<comment type="similarity">
    <text evidence="7">Belongs to the inorganic phosphate transporter (PiT) (TC 2.A.20) family.</text>
</comment>
<dbReference type="Pfam" id="PF01384">
    <property type="entry name" value="PHO4"/>
    <property type="match status" value="1"/>
</dbReference>
<evidence type="ECO:0000313" key="9">
    <source>
        <dbReference type="Proteomes" id="UP001230268"/>
    </source>
</evidence>
<comment type="caution">
    <text evidence="8">The sequence shown here is derived from an EMBL/GenBank/DDBJ whole genome shotgun (WGS) entry which is preliminary data.</text>
</comment>
<proteinExistence type="inferred from homology"/>
<dbReference type="EMBL" id="JAVEPI010000002">
    <property type="protein sequence ID" value="KAK1443665.1"/>
    <property type="molecule type" value="Genomic_DNA"/>
</dbReference>
<feature type="transmembrane region" description="Helical" evidence="7">
    <location>
        <begin position="348"/>
        <end position="367"/>
    </location>
</feature>
<evidence type="ECO:0000256" key="2">
    <source>
        <dbReference type="ARBA" id="ARBA00022448"/>
    </source>
</evidence>
<feature type="transmembrane region" description="Helical" evidence="7">
    <location>
        <begin position="179"/>
        <end position="202"/>
    </location>
</feature>
<accession>A0AAD8LT53</accession>